<dbReference type="InterPro" id="IPR015421">
    <property type="entry name" value="PyrdxlP-dep_Trfase_major"/>
</dbReference>
<feature type="domain" description="PX-associated" evidence="9">
    <location>
        <begin position="978"/>
        <end position="1124"/>
    </location>
</feature>
<feature type="compositionally biased region" description="Polar residues" evidence="6">
    <location>
        <begin position="781"/>
        <end position="795"/>
    </location>
</feature>
<keyword evidence="3" id="KW-0032">Aminotransferase</keyword>
<dbReference type="PANTHER" id="PTHR47185">
    <property type="entry name" value="PX DOMAIN-CONTAINING PROTEIN YPR097W"/>
    <property type="match status" value="1"/>
</dbReference>
<feature type="region of interest" description="Disordered" evidence="6">
    <location>
        <begin position="460"/>
        <end position="909"/>
    </location>
</feature>
<evidence type="ECO:0000259" key="8">
    <source>
        <dbReference type="Pfam" id="PF12825"/>
    </source>
</evidence>
<dbReference type="InterPro" id="IPR015422">
    <property type="entry name" value="PyrdxlP-dep_Trfase_small"/>
</dbReference>
<evidence type="ECO:0000256" key="4">
    <source>
        <dbReference type="ARBA" id="ARBA00022679"/>
    </source>
</evidence>
<feature type="compositionally biased region" description="Basic and acidic residues" evidence="6">
    <location>
        <begin position="741"/>
        <end position="755"/>
    </location>
</feature>
<comment type="similarity">
    <text evidence="2">Belongs to the class-I pyridoxal-phosphate-dependent aminotransferase family.</text>
</comment>
<dbReference type="GO" id="GO:0008483">
    <property type="term" value="F:transaminase activity"/>
    <property type="evidence" value="ECO:0007669"/>
    <property type="project" value="UniProtKB-KW"/>
</dbReference>
<sequence length="1777" mass="201979">MSSWQKPTRFLNNPSSRVQPELNRGTDVWTFFNPLVFPSAVNLGQGFMNWKPPAYILDELTVEMHKRADLHHYSHARGRPRLRAAIRDAYSQTFHKPSEKVELSEGNVKLDSNGMPAQRPDLGIKLNTETEMVVTAGANEAMYSVLAGFLEKGDEVILFEPFFDQYVCEVTYNEGVPVYVPMIPPKGDNKHPSANEWQFDWDLLEEKLSSSRAKAMFLNTPHNPIGKVCSLEELQRLAQLCIKYDILVIADEVYDCLVFDGFKHTRIASIEGMWERTVTVGSAGKSFSCTGWRVGWAIGASHLIAPTMAAHVRITFSVNSASQEGASIGLEEAGKHNFFEKQIDHYAERRQELFDALDSLHLSYSVPHGSYFVLVDASPIQIPQDFEFPEDVLRRPRDWKTCWFVAKTCDVVCLPVTAFISDEHAHMGEKYIRFAFCKDDQLAEAAKRLQKLMRRESIDGIRRRSSRASEGDTLERSRPRSRASSRGSDIFMDAEAPSEASFSRPNSRQGKRLGASKRDSQLSRRHSTNLQSTSNLGEDYSRPNSRAAESNAHYASADEQLRPSSRLARSSSVSQQRKLADSAVGTEKTAKTDKPRPRKAKPSSKSGDSRVRPERRKESKTAPSDISRTRENRKIARRKPATESTASSRRRRRPQAESNVGVAPSSTSAADQITDSQRQGRSAELSEMRNRRADQQSGPTRRVRRVRSEAFYDAPSDERPTGVTRRLSLNDSRPNIASNPDAKKTDKQTDKHSKFDPLGLIYADSQPSKSNSSKKPHLLSAFQSPPASVTGSSRRFLSALPFMSRGGTPSNDSVNTRSVANEAKTRAAQEKADARVRSIQARAEAKQRAADSKLDARRSANESKVEAKQRVAAAKTEAKEAAMRRKLEAKEQAASAKEQKKQATELARQRKFDLKERRIAEKQEAKSAIERQRETQKIEELAVVRERERERELAEMDRKQKRLLAITPFRRREYGSEVELSAEQRHGLLKSLVMMQMQQEFLDLARPGILSQYGYPFASESSVQQQRRRVELAFWSKKKALPTELPKGVIDALHEPLILRHLYQVHLRKFPGLNKAPLSFWRKRIQRFNDAYMMCAMSTSRERSELVLTHLLSLVGTQYLGLFFARGVGVRGEDELRGPGIGEPGTEIWGAGKQWGAGTVKRGLDRPYQLTDMDYEMIDNLFYGQEYDVWVEAGQESRRVQGDWAAFKETIIEQESGMEEIVEYLSVSNVNNLPPHLQNAEEWVRIHVALMMRWLLVESPAADGLFNFVKTVHMLFPYWPARQILKIANAQVMIQMMLSLLLAQPAGTKSLFQRIIGFVISREVSSIQREYIEPIRKEISEQILAQKVEAYVRHKTTPETERMELEAEQSGNDLLTTILLSDREPRLDSTLRAYVLDLQRAYAASPYRSRPDFAYPGTTPRGKDQPPIPGWGVTVGDASKARMFALLKLLLRESLNKRDREQFADLMGGSLVVDILKESLQLVFYDAIRDIASVADLSGRLGDLQKLLDDAIDVRKNTDNSPAQWIDLANKHHEFIYFFVHECAPVAQPLWDWCQASCDYMSLSTTDPEHPADRNAENIEVNLDEMLQDERLSSEDVDNVLREMDELTQWSRWQKIRRELEFRKNFLLALQPGRNGLCQETIPTKSMRQAIEDVDGLMLQMFEHEQVPLDDGLCDDVRGTERKQVPWAFFDRKDPLGQGILAEPESYEHRIAKPPINVRPPSLDYTRKVLPLFQELLVSKLPDWLDSEVNGEPIPQPKSLVDNSTKMLKSRRFLRRK</sequence>
<dbReference type="InterPro" id="IPR004839">
    <property type="entry name" value="Aminotransferase_I/II_large"/>
</dbReference>
<evidence type="ECO:0000256" key="6">
    <source>
        <dbReference type="SAM" id="MobiDB-lite"/>
    </source>
</evidence>
<evidence type="ECO:0000313" key="11">
    <source>
        <dbReference type="Proteomes" id="UP001214628"/>
    </source>
</evidence>
<dbReference type="InterPro" id="IPR024554">
    <property type="entry name" value="LEC1-like_C"/>
</dbReference>
<evidence type="ECO:0000256" key="2">
    <source>
        <dbReference type="ARBA" id="ARBA00007441"/>
    </source>
</evidence>
<feature type="compositionally biased region" description="Low complexity" evidence="6">
    <location>
        <begin position="562"/>
        <end position="577"/>
    </location>
</feature>
<dbReference type="EMBL" id="CP118375">
    <property type="protein sequence ID" value="WFD42751.1"/>
    <property type="molecule type" value="Genomic_DNA"/>
</dbReference>
<dbReference type="InterPro" id="IPR024555">
    <property type="entry name" value="PX-associated"/>
</dbReference>
<dbReference type="FunFam" id="3.40.640.10:FF:000024">
    <property type="entry name" value="Kynurenine--oxoglutarate transaminase 3"/>
    <property type="match status" value="1"/>
</dbReference>
<name>A0AAF0JJQ4_9BASI</name>
<dbReference type="CDD" id="cd00609">
    <property type="entry name" value="AAT_like"/>
    <property type="match status" value="1"/>
</dbReference>
<accession>A0AAF0JJQ4</accession>
<comment type="cofactor">
    <cofactor evidence="1">
        <name>pyridoxal 5'-phosphate</name>
        <dbReference type="ChEBI" id="CHEBI:597326"/>
    </cofactor>
</comment>
<dbReference type="SUPFAM" id="SSF53383">
    <property type="entry name" value="PLP-dependent transferases"/>
    <property type="match status" value="1"/>
</dbReference>
<dbReference type="InterPro" id="IPR047168">
    <property type="entry name" value="LEC1-like"/>
</dbReference>
<evidence type="ECO:0000259" key="9">
    <source>
        <dbReference type="Pfam" id="PF12828"/>
    </source>
</evidence>
<evidence type="ECO:0000256" key="5">
    <source>
        <dbReference type="ARBA" id="ARBA00022898"/>
    </source>
</evidence>
<dbReference type="Pfam" id="PF12825">
    <property type="entry name" value="DUF3818"/>
    <property type="match status" value="1"/>
</dbReference>
<feature type="compositionally biased region" description="Polar residues" evidence="6">
    <location>
        <begin position="664"/>
        <end position="680"/>
    </location>
</feature>
<protein>
    <recommendedName>
        <fullName evidence="12">Aminotransferase class I/classII domain-containing protein</fullName>
    </recommendedName>
</protein>
<keyword evidence="11" id="KW-1185">Reference proteome</keyword>
<feature type="compositionally biased region" description="Basic and acidic residues" evidence="6">
    <location>
        <begin position="607"/>
        <end position="620"/>
    </location>
</feature>
<feature type="compositionally biased region" description="Basic and acidic residues" evidence="6">
    <location>
        <begin position="823"/>
        <end position="836"/>
    </location>
</feature>
<feature type="compositionally biased region" description="Basic and acidic residues" evidence="6">
    <location>
        <begin position="684"/>
        <end position="694"/>
    </location>
</feature>
<dbReference type="PANTHER" id="PTHR47185:SF1">
    <property type="entry name" value="PX DOMAIN-CONTAINING PROTEIN YPR097W"/>
    <property type="match status" value="1"/>
</dbReference>
<feature type="compositionally biased region" description="Basic and acidic residues" evidence="6">
    <location>
        <begin position="843"/>
        <end position="869"/>
    </location>
</feature>
<feature type="compositionally biased region" description="Basic and acidic residues" evidence="6">
    <location>
        <begin position="876"/>
        <end position="909"/>
    </location>
</feature>
<dbReference type="Pfam" id="PF00155">
    <property type="entry name" value="Aminotran_1_2"/>
    <property type="match status" value="1"/>
</dbReference>
<reference evidence="10" key="1">
    <citation type="submission" date="2023-02" db="EMBL/GenBank/DDBJ databases">
        <title>Mating type loci evolution in Malassezia.</title>
        <authorList>
            <person name="Coelho M.A."/>
        </authorList>
    </citation>
    <scope>NUCLEOTIDE SEQUENCE</scope>
    <source>
        <strain evidence="10">CBS 14136</strain>
    </source>
</reference>
<dbReference type="InterPro" id="IPR015424">
    <property type="entry name" value="PyrdxlP-dep_Trfase"/>
</dbReference>
<feature type="compositionally biased region" description="Polar residues" evidence="6">
    <location>
        <begin position="528"/>
        <end position="548"/>
    </location>
</feature>
<evidence type="ECO:0008006" key="12">
    <source>
        <dbReference type="Google" id="ProtNLM"/>
    </source>
</evidence>
<feature type="domain" description="PX" evidence="8">
    <location>
        <begin position="1226"/>
        <end position="1544"/>
    </location>
</feature>
<dbReference type="Proteomes" id="UP001214628">
    <property type="component" value="Chromosome 1"/>
</dbReference>
<evidence type="ECO:0000256" key="1">
    <source>
        <dbReference type="ARBA" id="ARBA00001933"/>
    </source>
</evidence>
<gene>
    <name evidence="10" type="ORF">MPSI1_001400</name>
</gene>
<proteinExistence type="inferred from homology"/>
<evidence type="ECO:0000259" key="7">
    <source>
        <dbReference type="Pfam" id="PF00155"/>
    </source>
</evidence>
<dbReference type="Pfam" id="PF12828">
    <property type="entry name" value="PXB"/>
    <property type="match status" value="1"/>
</dbReference>
<feature type="compositionally biased region" description="Basic and acidic residues" evidence="6">
    <location>
        <begin position="460"/>
        <end position="478"/>
    </location>
</feature>
<dbReference type="GO" id="GO:0035091">
    <property type="term" value="F:phosphatidylinositol binding"/>
    <property type="evidence" value="ECO:0007669"/>
    <property type="project" value="TreeGrafter"/>
</dbReference>
<keyword evidence="5" id="KW-0663">Pyridoxal phosphate</keyword>
<feature type="compositionally biased region" description="Polar residues" evidence="6">
    <location>
        <begin position="807"/>
        <end position="819"/>
    </location>
</feature>
<feature type="compositionally biased region" description="Basic and acidic residues" evidence="6">
    <location>
        <begin position="706"/>
        <end position="720"/>
    </location>
</feature>
<keyword evidence="4" id="KW-0808">Transferase</keyword>
<feature type="compositionally biased region" description="Polar residues" evidence="6">
    <location>
        <begin position="727"/>
        <end position="738"/>
    </location>
</feature>
<dbReference type="Gene3D" id="3.40.640.10">
    <property type="entry name" value="Type I PLP-dependent aspartate aminotransferase-like (Major domain)"/>
    <property type="match status" value="1"/>
</dbReference>
<organism evidence="10 11">
    <name type="scientific">Malassezia psittaci</name>
    <dbReference type="NCBI Taxonomy" id="1821823"/>
    <lineage>
        <taxon>Eukaryota</taxon>
        <taxon>Fungi</taxon>
        <taxon>Dikarya</taxon>
        <taxon>Basidiomycota</taxon>
        <taxon>Ustilaginomycotina</taxon>
        <taxon>Malasseziomycetes</taxon>
        <taxon>Malasseziales</taxon>
        <taxon>Malasseziaceae</taxon>
        <taxon>Malassezia</taxon>
    </lineage>
</organism>
<feature type="domain" description="Aminotransferase class I/classII large" evidence="7">
    <location>
        <begin position="123"/>
        <end position="449"/>
    </location>
</feature>
<dbReference type="Gene3D" id="3.90.1150.10">
    <property type="entry name" value="Aspartate Aminotransferase, domain 1"/>
    <property type="match status" value="1"/>
</dbReference>
<dbReference type="GO" id="GO:0030170">
    <property type="term" value="F:pyridoxal phosphate binding"/>
    <property type="evidence" value="ECO:0007669"/>
    <property type="project" value="InterPro"/>
</dbReference>
<evidence type="ECO:0000313" key="10">
    <source>
        <dbReference type="EMBL" id="WFD42751.1"/>
    </source>
</evidence>
<evidence type="ECO:0000256" key="3">
    <source>
        <dbReference type="ARBA" id="ARBA00022576"/>
    </source>
</evidence>